<dbReference type="OrthoDB" id="1432662at2"/>
<name>C6XZL7_PEDHD</name>
<dbReference type="PANTHER" id="PTHR34818:SF1">
    <property type="entry name" value="PROTEIN BLI-3"/>
    <property type="match status" value="1"/>
</dbReference>
<dbReference type="InterPro" id="IPR052917">
    <property type="entry name" value="Stress-Dev_Protein"/>
</dbReference>
<organism evidence="2 3">
    <name type="scientific">Pedobacter heparinus (strain ATCC 13125 / DSM 2366 / CIP 104194 / JCM 7457 / NBRC 12017 / NCIMB 9290 / NRRL B-14731 / HIM 762-3)</name>
    <dbReference type="NCBI Taxonomy" id="485917"/>
    <lineage>
        <taxon>Bacteria</taxon>
        <taxon>Pseudomonadati</taxon>
        <taxon>Bacteroidota</taxon>
        <taxon>Sphingobacteriia</taxon>
        <taxon>Sphingobacteriales</taxon>
        <taxon>Sphingobacteriaceae</taxon>
        <taxon>Pedobacter</taxon>
    </lineage>
</organism>
<evidence type="ECO:0000313" key="3">
    <source>
        <dbReference type="Proteomes" id="UP000000852"/>
    </source>
</evidence>
<evidence type="ECO:0000313" key="2">
    <source>
        <dbReference type="EMBL" id="ACU04713.1"/>
    </source>
</evidence>
<dbReference type="HOGENOM" id="CLU_091428_1_0_10"/>
<proteinExistence type="predicted"/>
<dbReference type="InterPro" id="IPR038725">
    <property type="entry name" value="YdaG_split_barrel_FMN-bd"/>
</dbReference>
<dbReference type="SUPFAM" id="SSF50475">
    <property type="entry name" value="FMN-binding split barrel"/>
    <property type="match status" value="1"/>
</dbReference>
<dbReference type="EMBL" id="CP001681">
    <property type="protein sequence ID" value="ACU04713.1"/>
    <property type="molecule type" value="Genomic_DNA"/>
</dbReference>
<accession>C6XZL7</accession>
<dbReference type="eggNOG" id="COG3871">
    <property type="taxonomic scope" value="Bacteria"/>
</dbReference>
<dbReference type="AlphaFoldDB" id="C6XZL7"/>
<dbReference type="Pfam" id="PF16242">
    <property type="entry name" value="Pyrid_ox_like"/>
    <property type="match status" value="1"/>
</dbReference>
<dbReference type="InterPro" id="IPR012349">
    <property type="entry name" value="Split_barrel_FMN-bd"/>
</dbReference>
<keyword evidence="3" id="KW-1185">Reference proteome</keyword>
<dbReference type="STRING" id="485917.Phep_2509"/>
<feature type="domain" description="General stress protein FMN-binding split barrel" evidence="1">
    <location>
        <begin position="20"/>
        <end position="169"/>
    </location>
</feature>
<dbReference type="Proteomes" id="UP000000852">
    <property type="component" value="Chromosome"/>
</dbReference>
<dbReference type="KEGG" id="phe:Phep_2509"/>
<protein>
    <recommendedName>
        <fullName evidence="1">General stress protein FMN-binding split barrel domain-containing protein</fullName>
    </recommendedName>
</protein>
<dbReference type="RefSeq" id="WP_015808325.1">
    <property type="nucleotide sequence ID" value="NC_013061.1"/>
</dbReference>
<reference evidence="2 3" key="1">
    <citation type="journal article" date="2009" name="Stand. Genomic Sci.">
        <title>Complete genome sequence of Pedobacter heparinus type strain (HIM 762-3).</title>
        <authorList>
            <person name="Han C."/>
            <person name="Spring S."/>
            <person name="Lapidus A."/>
            <person name="Del Rio T.G."/>
            <person name="Tice H."/>
            <person name="Copeland A."/>
            <person name="Cheng J.F."/>
            <person name="Lucas S."/>
            <person name="Chen F."/>
            <person name="Nolan M."/>
            <person name="Bruce D."/>
            <person name="Goodwin L."/>
            <person name="Pitluck S."/>
            <person name="Ivanova N."/>
            <person name="Mavromatis K."/>
            <person name="Mikhailova N."/>
            <person name="Pati A."/>
            <person name="Chen A."/>
            <person name="Palaniappan K."/>
            <person name="Land M."/>
            <person name="Hauser L."/>
            <person name="Chang Y.J."/>
            <person name="Jeffries C.C."/>
            <person name="Saunders E."/>
            <person name="Chertkov O."/>
            <person name="Brettin T."/>
            <person name="Goker M."/>
            <person name="Rohde M."/>
            <person name="Bristow J."/>
            <person name="Eisen J.A."/>
            <person name="Markowitz V."/>
            <person name="Hugenholtz P."/>
            <person name="Kyrpides N.C."/>
            <person name="Klenk H.P."/>
            <person name="Detter J.C."/>
        </authorList>
    </citation>
    <scope>NUCLEOTIDE SEQUENCE [LARGE SCALE GENOMIC DNA]</scope>
    <source>
        <strain evidence="3">ATCC 13125 / DSM 2366 / CIP 104194 / JCM 7457 / NBRC 12017 / NCIMB 9290 / NRRL B-14731 / HIM 762-3</strain>
    </source>
</reference>
<dbReference type="Gene3D" id="2.30.110.10">
    <property type="entry name" value="Electron Transport, Fmn-binding Protein, Chain A"/>
    <property type="match status" value="1"/>
</dbReference>
<gene>
    <name evidence="2" type="ordered locus">Phep_2509</name>
</gene>
<evidence type="ECO:0000259" key="1">
    <source>
        <dbReference type="Pfam" id="PF16242"/>
    </source>
</evidence>
<sequence>MNSINKNQPEDTIENLGREEAVKKIKELIEQAETCFFCTEPASGPSGGVRPMTIQQVDDEGNLWVISANDSHVNAEVALDSRVKLYFQGSKHSDYLYLTAEASIHDDKTKIKELWSPFLKVWFTEGENDPRISLLKIVPSFGYYWDNKHGNLVAGVKMMIGTAIGKTLDDSVEGRINI</sequence>
<dbReference type="PANTHER" id="PTHR34818">
    <property type="entry name" value="PROTEIN BLI-3"/>
    <property type="match status" value="1"/>
</dbReference>